<dbReference type="SUPFAM" id="SSF160104">
    <property type="entry name" value="Acetoacetate decarboxylase-like"/>
    <property type="match status" value="1"/>
</dbReference>
<evidence type="ECO:0000313" key="1">
    <source>
        <dbReference type="EMBL" id="CAH0992137.1"/>
    </source>
</evidence>
<protein>
    <submittedName>
        <fullName evidence="1">Acetoacetate decarboxylase</fullName>
        <ecNumber evidence="1">4.1.1.4</ecNumber>
    </submittedName>
</protein>
<dbReference type="InterPro" id="IPR023375">
    <property type="entry name" value="ADC_dom_sf"/>
</dbReference>
<dbReference type="InterPro" id="IPR010451">
    <property type="entry name" value="Acetoacetate_decarboxylase"/>
</dbReference>
<dbReference type="EC" id="4.1.1.4" evidence="1"/>
<keyword evidence="2" id="KW-1185">Reference proteome</keyword>
<name>A0ABM9AFZ9_9GAMM</name>
<dbReference type="Pfam" id="PF06314">
    <property type="entry name" value="ADC"/>
    <property type="match status" value="1"/>
</dbReference>
<keyword evidence="1" id="KW-0456">Lyase</keyword>
<comment type="caution">
    <text evidence="1">The sequence shown here is derived from an EMBL/GenBank/DDBJ whole genome shotgun (WGS) entry which is preliminary data.</text>
</comment>
<dbReference type="Gene3D" id="2.40.400.10">
    <property type="entry name" value="Acetoacetate decarboxylase-like"/>
    <property type="match status" value="1"/>
</dbReference>
<proteinExistence type="predicted"/>
<dbReference type="Proteomes" id="UP000838100">
    <property type="component" value="Unassembled WGS sequence"/>
</dbReference>
<accession>A0ABM9AFZ9</accession>
<gene>
    <name evidence="1" type="primary">adc</name>
    <name evidence="1" type="ORF">SIN8267_02253</name>
</gene>
<organism evidence="1 2">
    <name type="scientific">Sinobacterium norvegicum</name>
    <dbReference type="NCBI Taxonomy" id="1641715"/>
    <lineage>
        <taxon>Bacteria</taxon>
        <taxon>Pseudomonadati</taxon>
        <taxon>Pseudomonadota</taxon>
        <taxon>Gammaproteobacteria</taxon>
        <taxon>Cellvibrionales</taxon>
        <taxon>Spongiibacteraceae</taxon>
        <taxon>Sinobacterium</taxon>
    </lineage>
</organism>
<reference evidence="1" key="1">
    <citation type="submission" date="2021-12" db="EMBL/GenBank/DDBJ databases">
        <authorList>
            <person name="Rodrigo-Torres L."/>
            <person name="Arahal R. D."/>
            <person name="Lucena T."/>
        </authorList>
    </citation>
    <scope>NUCLEOTIDE SEQUENCE</scope>
    <source>
        <strain evidence="1">CECT 8267</strain>
    </source>
</reference>
<dbReference type="GO" id="GO:0047602">
    <property type="term" value="F:acetoacetate decarboxylase activity"/>
    <property type="evidence" value="ECO:0007669"/>
    <property type="project" value="UniProtKB-EC"/>
</dbReference>
<evidence type="ECO:0000313" key="2">
    <source>
        <dbReference type="Proteomes" id="UP000838100"/>
    </source>
</evidence>
<dbReference type="EMBL" id="CAKLPX010000002">
    <property type="protein sequence ID" value="CAH0992137.1"/>
    <property type="molecule type" value="Genomic_DNA"/>
</dbReference>
<sequence>MFKFDPNQSYQMPAHFGPRYIGEKSSGWYHDVTMMMVSYRTDREKLAAYLPAPFEVAEEAIITVYYACNKQVDWLAGHGYNMLGVNASVVYQGEKEQLKGSYSLVIWENLTDPILAGRELQGIPKIFADIPDHSVLNNDWQCNASHFGHKIIDLGITDLQPVSAADIAAQQEANADSDNPMGLRYMPAIGGFGPPAINQAVTFPSKSEFSEAYIGTGHIDWQQLTWEQNPTQFHIVNALKDLPVLEMLPAIVTRGKTNLILPERWSRPLA</sequence>